<dbReference type="PANTHER" id="PTHR47583">
    <property type="entry name" value="ADENINE NUCLEOTIDE ALPHA HYDROLASES-LIKE SUPERFAMILY PROTEIN"/>
    <property type="match status" value="1"/>
</dbReference>
<keyword evidence="3" id="KW-1185">Reference proteome</keyword>
<dbReference type="SUPFAM" id="SSF52402">
    <property type="entry name" value="Adenine nucleotide alpha hydrolases-like"/>
    <property type="match status" value="1"/>
</dbReference>
<dbReference type="EMBL" id="JAXQNO010000008">
    <property type="protein sequence ID" value="KAK4792452.1"/>
    <property type="molecule type" value="Genomic_DNA"/>
</dbReference>
<evidence type="ECO:0000313" key="3">
    <source>
        <dbReference type="Proteomes" id="UP001346149"/>
    </source>
</evidence>
<dbReference type="InterPro" id="IPR014729">
    <property type="entry name" value="Rossmann-like_a/b/a_fold"/>
</dbReference>
<proteinExistence type="predicted"/>
<feature type="domain" description="UspA" evidence="1">
    <location>
        <begin position="54"/>
        <end position="93"/>
    </location>
</feature>
<accession>A0AAN7R7E7</accession>
<reference evidence="2 3" key="1">
    <citation type="journal article" date="2023" name="Hortic Res">
        <title>Pangenome of water caltrop reveals structural variations and asymmetric subgenome divergence after allopolyploidization.</title>
        <authorList>
            <person name="Zhang X."/>
            <person name="Chen Y."/>
            <person name="Wang L."/>
            <person name="Yuan Y."/>
            <person name="Fang M."/>
            <person name="Shi L."/>
            <person name="Lu R."/>
            <person name="Comes H.P."/>
            <person name="Ma Y."/>
            <person name="Chen Y."/>
            <person name="Huang G."/>
            <person name="Zhou Y."/>
            <person name="Zheng Z."/>
            <person name="Qiu Y."/>
        </authorList>
    </citation>
    <scope>NUCLEOTIDE SEQUENCE [LARGE SCALE GENOMIC DNA]</scope>
    <source>
        <strain evidence="2">F231</strain>
    </source>
</reference>
<dbReference type="PANTHER" id="PTHR47583:SF1">
    <property type="entry name" value="ADENINE NUCLEOTIDE ALPHA HYDROLASES-LIKE SUPERFAMILY PROTEIN"/>
    <property type="match status" value="1"/>
</dbReference>
<dbReference type="Proteomes" id="UP001346149">
    <property type="component" value="Unassembled WGS sequence"/>
</dbReference>
<comment type="caution">
    <text evidence="2">The sequence shown here is derived from an EMBL/GenBank/DDBJ whole genome shotgun (WGS) entry which is preliminary data.</text>
</comment>
<name>A0AAN7R7E7_TRANT</name>
<sequence>MEENVAQGTHHETGEIRLAMETLKEDYRCKGSDHLRAESDADAESRCGGFSGHHEGEAGHVICRKAKRIKPAAVVMGTRDRSLIQGVLQGSVSVLCSVPFSSAFLHCKAAPVVTVPGKEAGDQSLV</sequence>
<evidence type="ECO:0000313" key="2">
    <source>
        <dbReference type="EMBL" id="KAK4792452.1"/>
    </source>
</evidence>
<evidence type="ECO:0000259" key="1">
    <source>
        <dbReference type="Pfam" id="PF00582"/>
    </source>
</evidence>
<protein>
    <recommendedName>
        <fullName evidence="1">UspA domain-containing protein</fullName>
    </recommendedName>
</protein>
<organism evidence="2 3">
    <name type="scientific">Trapa natans</name>
    <name type="common">Water chestnut</name>
    <dbReference type="NCBI Taxonomy" id="22666"/>
    <lineage>
        <taxon>Eukaryota</taxon>
        <taxon>Viridiplantae</taxon>
        <taxon>Streptophyta</taxon>
        <taxon>Embryophyta</taxon>
        <taxon>Tracheophyta</taxon>
        <taxon>Spermatophyta</taxon>
        <taxon>Magnoliopsida</taxon>
        <taxon>eudicotyledons</taxon>
        <taxon>Gunneridae</taxon>
        <taxon>Pentapetalae</taxon>
        <taxon>rosids</taxon>
        <taxon>malvids</taxon>
        <taxon>Myrtales</taxon>
        <taxon>Lythraceae</taxon>
        <taxon>Trapa</taxon>
    </lineage>
</organism>
<dbReference type="AlphaFoldDB" id="A0AAN7R7E7"/>
<dbReference type="Pfam" id="PF00582">
    <property type="entry name" value="Usp"/>
    <property type="match status" value="1"/>
</dbReference>
<dbReference type="Gene3D" id="3.40.50.620">
    <property type="entry name" value="HUPs"/>
    <property type="match status" value="1"/>
</dbReference>
<dbReference type="InterPro" id="IPR006016">
    <property type="entry name" value="UspA"/>
</dbReference>
<gene>
    <name evidence="2" type="ORF">SAY86_022887</name>
</gene>